<proteinExistence type="predicted"/>
<dbReference type="PANTHER" id="PTHR44924">
    <property type="entry name" value="DNAJ SUBFAMILY A MEMBER 2"/>
    <property type="match status" value="1"/>
</dbReference>
<feature type="coiled-coil region" evidence="1">
    <location>
        <begin position="128"/>
        <end position="184"/>
    </location>
</feature>
<dbReference type="AlphaFoldDB" id="A0A1Y2ERQ9"/>
<dbReference type="SMART" id="SM00271">
    <property type="entry name" value="DnaJ"/>
    <property type="match status" value="1"/>
</dbReference>
<dbReference type="PROSITE" id="PS50076">
    <property type="entry name" value="DNAJ_2"/>
    <property type="match status" value="1"/>
</dbReference>
<dbReference type="PROSITE" id="PS00636">
    <property type="entry name" value="DNAJ_1"/>
    <property type="match status" value="1"/>
</dbReference>
<dbReference type="SUPFAM" id="SSF46565">
    <property type="entry name" value="Chaperone J-domain"/>
    <property type="match status" value="1"/>
</dbReference>
<protein>
    <recommendedName>
        <fullName evidence="2">J domain-containing protein</fullName>
    </recommendedName>
</protein>
<reference evidence="3 4" key="1">
    <citation type="submission" date="2016-08" db="EMBL/GenBank/DDBJ databases">
        <title>A Parts List for Fungal Cellulosomes Revealed by Comparative Genomics.</title>
        <authorList>
            <consortium name="DOE Joint Genome Institute"/>
            <person name="Haitjema C.H."/>
            <person name="Gilmore S.P."/>
            <person name="Henske J.K."/>
            <person name="Solomon K.V."/>
            <person name="De Groot R."/>
            <person name="Kuo A."/>
            <person name="Mondo S.J."/>
            <person name="Salamov A.A."/>
            <person name="Labutti K."/>
            <person name="Zhao Z."/>
            <person name="Chiniquy J."/>
            <person name="Barry K."/>
            <person name="Brewer H.M."/>
            <person name="Purvine S.O."/>
            <person name="Wright A.T."/>
            <person name="Boxma B."/>
            <person name="Van Alen T."/>
            <person name="Hackstein J.H."/>
            <person name="Baker S.E."/>
            <person name="Grigoriev I.V."/>
            <person name="O'Malley M.A."/>
        </authorList>
    </citation>
    <scope>NUCLEOTIDE SEQUENCE [LARGE SCALE GENOMIC DNA]</scope>
    <source>
        <strain evidence="3 4">G1</strain>
    </source>
</reference>
<dbReference type="InterPro" id="IPR026894">
    <property type="entry name" value="DnaJ_X"/>
</dbReference>
<dbReference type="PANTHER" id="PTHR44924:SF1">
    <property type="entry name" value="DNAJ SUBFAMILY A MEMBER 2"/>
    <property type="match status" value="1"/>
</dbReference>
<dbReference type="OrthoDB" id="552049at2759"/>
<keyword evidence="4" id="KW-1185">Reference proteome</keyword>
<dbReference type="InterPro" id="IPR001623">
    <property type="entry name" value="DnaJ_domain"/>
</dbReference>
<comment type="caution">
    <text evidence="3">The sequence shown here is derived from an EMBL/GenBank/DDBJ whole genome shotgun (WGS) entry which is preliminary data.</text>
</comment>
<evidence type="ECO:0000313" key="4">
    <source>
        <dbReference type="Proteomes" id="UP000193920"/>
    </source>
</evidence>
<dbReference type="Pfam" id="PF14308">
    <property type="entry name" value="DnaJ-X"/>
    <property type="match status" value="1"/>
</dbReference>
<evidence type="ECO:0000313" key="3">
    <source>
        <dbReference type="EMBL" id="ORY73954.1"/>
    </source>
</evidence>
<dbReference type="InterPro" id="IPR036869">
    <property type="entry name" value="J_dom_sf"/>
</dbReference>
<dbReference type="STRING" id="1754190.A0A1Y2ERQ9"/>
<evidence type="ECO:0000256" key="1">
    <source>
        <dbReference type="SAM" id="Coils"/>
    </source>
</evidence>
<evidence type="ECO:0000259" key="2">
    <source>
        <dbReference type="PROSITE" id="PS50076"/>
    </source>
</evidence>
<keyword evidence="1" id="KW-0175">Coiled coil</keyword>
<dbReference type="InterPro" id="IPR018253">
    <property type="entry name" value="DnaJ_domain_CS"/>
</dbReference>
<dbReference type="Gene3D" id="1.10.287.110">
    <property type="entry name" value="DnaJ domain"/>
    <property type="match status" value="1"/>
</dbReference>
<feature type="domain" description="J" evidence="2">
    <location>
        <begin position="11"/>
        <end position="76"/>
    </location>
</feature>
<dbReference type="PRINTS" id="PR00625">
    <property type="entry name" value="JDOMAIN"/>
</dbReference>
<organism evidence="3 4">
    <name type="scientific">Neocallimastix californiae</name>
    <dbReference type="NCBI Taxonomy" id="1754190"/>
    <lineage>
        <taxon>Eukaryota</taxon>
        <taxon>Fungi</taxon>
        <taxon>Fungi incertae sedis</taxon>
        <taxon>Chytridiomycota</taxon>
        <taxon>Chytridiomycota incertae sedis</taxon>
        <taxon>Neocallimastigomycetes</taxon>
        <taxon>Neocallimastigales</taxon>
        <taxon>Neocallimastigaceae</taxon>
        <taxon>Neocallimastix</taxon>
    </lineage>
</organism>
<gene>
    <name evidence="3" type="ORF">LY90DRAFT_402348</name>
</gene>
<dbReference type="Proteomes" id="UP000193920">
    <property type="component" value="Unassembled WGS sequence"/>
</dbReference>
<dbReference type="CDD" id="cd06257">
    <property type="entry name" value="DnaJ"/>
    <property type="match status" value="1"/>
</dbReference>
<sequence>MIKDEKPYETGYYNILNVSPSATQKDIKMAYQILELKYNSGYDQDDQENKEIFENISKAYQVLSDPEKRSEYNKYGKTDNYNLRELSKQQFGGDSFNEYIGDLILEVTDLLDEDLNSEISDSFNISDIEKKEERSERQENRINELTEKLLEKTRNHTEYVKPYFNNSEELKEKEEESIVNFKNNIYIEADNLKCQGHGIELLCTISYVYKSMANQALNQFKINNGAIHQKIYSYMNNITGTLQKKKHLFSNLNKSSMYSTKFKESCEKIQNQKKMNRFNETLTEENKQKLIDPLREEASIAFLNTFWQSAKLIIEDTLIDVCNKLFSDATVDPIEIKERAMAVLAIGEVFGEVSNMNKIIQSPDTHPISESVYDNSDFKDWVIV</sequence>
<dbReference type="EMBL" id="MCOG01000031">
    <property type="protein sequence ID" value="ORY73954.1"/>
    <property type="molecule type" value="Genomic_DNA"/>
</dbReference>
<dbReference type="Pfam" id="PF00226">
    <property type="entry name" value="DnaJ"/>
    <property type="match status" value="1"/>
</dbReference>
<name>A0A1Y2ERQ9_9FUNG</name>
<accession>A0A1Y2ERQ9</accession>